<dbReference type="GO" id="GO:0052916">
    <property type="term" value="F:23S rRNA (guanine(1835)-N(2))-methyltransferase activity"/>
    <property type="evidence" value="ECO:0007669"/>
    <property type="project" value="UniProtKB-EC"/>
</dbReference>
<dbReference type="Pfam" id="PF05175">
    <property type="entry name" value="MTS"/>
    <property type="match status" value="1"/>
</dbReference>
<keyword evidence="3 6" id="KW-0489">Methyltransferase</keyword>
<dbReference type="InterPro" id="IPR029063">
    <property type="entry name" value="SAM-dependent_MTases_sf"/>
</dbReference>
<feature type="domain" description="Methyltransferase small" evidence="7">
    <location>
        <begin position="202"/>
        <end position="371"/>
    </location>
</feature>
<evidence type="ECO:0000313" key="9">
    <source>
        <dbReference type="EMBL" id="RDH88157.1"/>
    </source>
</evidence>
<dbReference type="GO" id="GO:0005737">
    <property type="term" value="C:cytoplasm"/>
    <property type="evidence" value="ECO:0007669"/>
    <property type="project" value="UniProtKB-SubCell"/>
</dbReference>
<dbReference type="PANTHER" id="PTHR47816">
    <property type="entry name" value="RIBOSOMAL RNA SMALL SUBUNIT METHYLTRANSFERASE C"/>
    <property type="match status" value="1"/>
</dbReference>
<sequence length="375" mass="41580">MAHFSTPFGNFLLSRYPKRKKETLRAWDAADEYLLSFLAEKDLLSQSRKILILNDSFGALGTALALFSPVSQGDSFIAEEAARVNLSANGLPVDAVTIIDSLQTHRTRYNLVLVRVTKTLALLEDELLRLRPHLADNCRIIGCGMVKQIHSSTLKLFESIFGPTRTSLAKKKARLIFSEPDAILRMSPSPYPVSYQLEDSKFQLINHANVFSRDRLDIGTRLLLQHIPAQGLSEIVDLGCGNGVVGLIAAERNPNATIHFVDESYMAVASAKATFEASGLQNSVVFKVGDALSDFAPETADLVLCNPPFHQQQVVGDFIAWHMFSQAVKVLKRGGELRIVGNRHLNYHSKLKRLFGNVEQISANPKFVVLRAVKR</sequence>
<comment type="catalytic activity">
    <reaction evidence="6">
        <text>guanosine(1835) in 23S rRNA + S-adenosyl-L-methionine = N(2)-methylguanosine(1835) in 23S rRNA + S-adenosyl-L-homocysteine + H(+)</text>
        <dbReference type="Rhea" id="RHEA:42744"/>
        <dbReference type="Rhea" id="RHEA-COMP:10217"/>
        <dbReference type="Rhea" id="RHEA-COMP:10218"/>
        <dbReference type="ChEBI" id="CHEBI:15378"/>
        <dbReference type="ChEBI" id="CHEBI:57856"/>
        <dbReference type="ChEBI" id="CHEBI:59789"/>
        <dbReference type="ChEBI" id="CHEBI:74269"/>
        <dbReference type="ChEBI" id="CHEBI:74481"/>
        <dbReference type="EC" id="2.1.1.174"/>
    </reaction>
</comment>
<dbReference type="HAMAP" id="MF_01859">
    <property type="entry name" value="23SrRNA_methyltr_G"/>
    <property type="match status" value="1"/>
</dbReference>
<evidence type="ECO:0000256" key="1">
    <source>
        <dbReference type="ARBA" id="ARBA00022490"/>
    </source>
</evidence>
<keyword evidence="10" id="KW-1185">Reference proteome</keyword>
<keyword evidence="2 6" id="KW-0698">rRNA processing</keyword>
<dbReference type="CDD" id="cd02440">
    <property type="entry name" value="AdoMet_MTases"/>
    <property type="match status" value="1"/>
</dbReference>
<protein>
    <recommendedName>
        <fullName evidence="6">Ribosomal RNA large subunit methyltransferase G</fullName>
        <ecNumber evidence="6">2.1.1.174</ecNumber>
    </recommendedName>
    <alternativeName>
        <fullName evidence="6">23S rRNA m2G1835 methyltransferase</fullName>
    </alternativeName>
    <alternativeName>
        <fullName evidence="6">rRNA (guanine-N(2)-)-methyltransferase RlmG</fullName>
    </alternativeName>
</protein>
<keyword evidence="4 6" id="KW-0808">Transferase</keyword>
<comment type="caution">
    <text evidence="9">The sequence shown here is derived from an EMBL/GenBank/DDBJ whole genome shotgun (WGS) entry which is preliminary data.</text>
</comment>
<keyword evidence="1 6" id="KW-0963">Cytoplasm</keyword>
<comment type="subcellular location">
    <subcellularLocation>
        <location evidence="6">Cytoplasm</location>
    </subcellularLocation>
</comment>
<gene>
    <name evidence="6" type="primary">rlmG</name>
    <name evidence="9" type="ORF">DIZ78_01860</name>
</gene>
<dbReference type="Pfam" id="PF26049">
    <property type="entry name" value="RLMG_N"/>
    <property type="match status" value="1"/>
</dbReference>
<dbReference type="InterPro" id="IPR007848">
    <property type="entry name" value="Small_mtfrase_dom"/>
</dbReference>
<feature type="domain" description="RlmG N-terminal" evidence="8">
    <location>
        <begin position="1"/>
        <end position="181"/>
    </location>
</feature>
<dbReference type="InterPro" id="IPR046977">
    <property type="entry name" value="RsmC/RlmG"/>
</dbReference>
<evidence type="ECO:0000256" key="3">
    <source>
        <dbReference type="ARBA" id="ARBA00022603"/>
    </source>
</evidence>
<dbReference type="PANTHER" id="PTHR47816:SF5">
    <property type="entry name" value="RIBOSOMAL RNA LARGE SUBUNIT METHYLTRANSFERASE G"/>
    <property type="match status" value="1"/>
</dbReference>
<dbReference type="Gene3D" id="3.40.50.150">
    <property type="entry name" value="Vaccinia Virus protein VP39"/>
    <property type="match status" value="2"/>
</dbReference>
<dbReference type="InterPro" id="IPR058679">
    <property type="entry name" value="RlmG_N"/>
</dbReference>
<dbReference type="SUPFAM" id="SSF53335">
    <property type="entry name" value="S-adenosyl-L-methionine-dependent methyltransferases"/>
    <property type="match status" value="1"/>
</dbReference>
<dbReference type="InterPro" id="IPR002052">
    <property type="entry name" value="DNA_methylase_N6_adenine_CS"/>
</dbReference>
<dbReference type="AlphaFoldDB" id="A0A370DU56"/>
<name>A0A370DU56_9GAMM</name>
<dbReference type="EMBL" id="QFXE01000002">
    <property type="protein sequence ID" value="RDH88157.1"/>
    <property type="molecule type" value="Genomic_DNA"/>
</dbReference>
<organism evidence="9 10">
    <name type="scientific">endosymbiont of Escarpia spicata</name>
    <dbReference type="NCBI Taxonomy" id="2200908"/>
    <lineage>
        <taxon>Bacteria</taxon>
        <taxon>Pseudomonadati</taxon>
        <taxon>Pseudomonadota</taxon>
        <taxon>Gammaproteobacteria</taxon>
        <taxon>sulfur-oxidizing symbionts</taxon>
    </lineage>
</organism>
<evidence type="ECO:0000259" key="7">
    <source>
        <dbReference type="Pfam" id="PF05175"/>
    </source>
</evidence>
<dbReference type="InterPro" id="IPR017237">
    <property type="entry name" value="RLMG"/>
</dbReference>
<evidence type="ECO:0000313" key="10">
    <source>
        <dbReference type="Proteomes" id="UP000254771"/>
    </source>
</evidence>
<proteinExistence type="inferred from homology"/>
<keyword evidence="5 6" id="KW-0949">S-adenosyl-L-methionine</keyword>
<comment type="function">
    <text evidence="6">Specifically methylates the guanine in position 1835 (m2G1835) of 23S rRNA.</text>
</comment>
<comment type="similarity">
    <text evidence="6">Belongs to the methyltransferase superfamily. RlmG family.</text>
</comment>
<dbReference type="EC" id="2.1.1.174" evidence="6"/>
<reference evidence="9 10" key="1">
    <citation type="journal article" date="2018" name="ISME J.">
        <title>Endosymbiont genomes yield clues of tubeworm success.</title>
        <authorList>
            <person name="Li Y."/>
            <person name="Liles M.R."/>
            <person name="Halanych K.M."/>
        </authorList>
    </citation>
    <scope>NUCLEOTIDE SEQUENCE [LARGE SCALE GENOMIC DNA]</scope>
    <source>
        <strain evidence="9">A1462</strain>
    </source>
</reference>
<evidence type="ECO:0000259" key="8">
    <source>
        <dbReference type="Pfam" id="PF26049"/>
    </source>
</evidence>
<evidence type="ECO:0000256" key="2">
    <source>
        <dbReference type="ARBA" id="ARBA00022552"/>
    </source>
</evidence>
<dbReference type="Proteomes" id="UP000254771">
    <property type="component" value="Unassembled WGS sequence"/>
</dbReference>
<dbReference type="GO" id="GO:0003676">
    <property type="term" value="F:nucleic acid binding"/>
    <property type="evidence" value="ECO:0007669"/>
    <property type="project" value="InterPro"/>
</dbReference>
<accession>A0A370DU56</accession>
<dbReference type="PROSITE" id="PS00092">
    <property type="entry name" value="N6_MTASE"/>
    <property type="match status" value="1"/>
</dbReference>
<evidence type="ECO:0000256" key="4">
    <source>
        <dbReference type="ARBA" id="ARBA00022679"/>
    </source>
</evidence>
<evidence type="ECO:0000256" key="6">
    <source>
        <dbReference type="HAMAP-Rule" id="MF_01859"/>
    </source>
</evidence>
<dbReference type="PIRSF" id="PIRSF037565">
    <property type="entry name" value="RRNA_m2G_Mtase_RsmD_prd"/>
    <property type="match status" value="1"/>
</dbReference>
<evidence type="ECO:0000256" key="5">
    <source>
        <dbReference type="ARBA" id="ARBA00022691"/>
    </source>
</evidence>